<keyword evidence="2" id="KW-1185">Reference proteome</keyword>
<organism evidence="1 2">
    <name type="scientific">Salinirubellus salinus</name>
    <dbReference type="NCBI Taxonomy" id="1364945"/>
    <lineage>
        <taxon>Archaea</taxon>
        <taxon>Methanobacteriati</taxon>
        <taxon>Methanobacteriota</taxon>
        <taxon>Stenosarchaea group</taxon>
        <taxon>Halobacteria</taxon>
        <taxon>Halobacteriales</taxon>
        <taxon>Natronomonadaceae</taxon>
        <taxon>Salinirubellus</taxon>
    </lineage>
</organism>
<reference evidence="1" key="1">
    <citation type="submission" date="2022-09" db="EMBL/GenBank/DDBJ databases">
        <title>Diverse halophilic archaea isolated from saline environments.</title>
        <authorList>
            <person name="Cui H.-L."/>
        </authorList>
    </citation>
    <scope>NUCLEOTIDE SEQUENCE</scope>
    <source>
        <strain evidence="1">ZS-35-S2</strain>
    </source>
</reference>
<dbReference type="GeneID" id="74941848"/>
<protein>
    <submittedName>
        <fullName evidence="1">Uncharacterized protein</fullName>
    </submittedName>
</protein>
<dbReference type="EMBL" id="CP104003">
    <property type="protein sequence ID" value="UWM55731.1"/>
    <property type="molecule type" value="Genomic_DNA"/>
</dbReference>
<dbReference type="Proteomes" id="UP001057580">
    <property type="component" value="Chromosome"/>
</dbReference>
<gene>
    <name evidence="1" type="ORF">N0B31_05460</name>
</gene>
<evidence type="ECO:0000313" key="2">
    <source>
        <dbReference type="Proteomes" id="UP001057580"/>
    </source>
</evidence>
<sequence length="171" mass="18258">MSSLVAVVHVGAAPPIGGGMRPTAVAHWYEGGVGRLLAYEVAADGSLERVPGAYAPDLDEDPSYPVTDLLLAVAREHSAVAQRLDTLDTKARANYDAGFREKVFDTQVAWGSDGYGRHFEARSQLESHRYEGRVAVGVDPDAPTAVSRALAANLERLDAPTVAYERPTPEG</sequence>
<proteinExistence type="predicted"/>
<dbReference type="KEGG" id="ssai:N0B31_05460"/>
<accession>A0A9E7R4J4</accession>
<dbReference type="RefSeq" id="WP_260594842.1">
    <property type="nucleotide sequence ID" value="NZ_CP104003.1"/>
</dbReference>
<evidence type="ECO:0000313" key="1">
    <source>
        <dbReference type="EMBL" id="UWM55731.1"/>
    </source>
</evidence>
<name>A0A9E7R4J4_9EURY</name>
<dbReference type="AlphaFoldDB" id="A0A9E7R4J4"/>